<proteinExistence type="predicted"/>
<dbReference type="PANTHER" id="PTHR45638">
    <property type="entry name" value="CYCLIC NUCLEOTIDE-GATED CATION CHANNEL SUBUNIT A"/>
    <property type="match status" value="1"/>
</dbReference>
<evidence type="ECO:0000256" key="8">
    <source>
        <dbReference type="ARBA" id="ARBA00023303"/>
    </source>
</evidence>
<dbReference type="InterPro" id="IPR018488">
    <property type="entry name" value="cNMP-bd_CS"/>
</dbReference>
<keyword evidence="3" id="KW-0812">Transmembrane</keyword>
<evidence type="ECO:0000256" key="1">
    <source>
        <dbReference type="ARBA" id="ARBA00004141"/>
    </source>
</evidence>
<comment type="caution">
    <text evidence="11">The sequence shown here is derived from an EMBL/GenBank/DDBJ whole genome shotgun (WGS) entry which is preliminary data.</text>
</comment>
<dbReference type="EMBL" id="QEAP01000451">
    <property type="protein sequence ID" value="TPX66230.1"/>
    <property type="molecule type" value="Genomic_DNA"/>
</dbReference>
<dbReference type="GO" id="GO:0005221">
    <property type="term" value="F:intracellularly cyclic nucleotide-activated monoatomic cation channel activity"/>
    <property type="evidence" value="ECO:0007669"/>
    <property type="project" value="InterPro"/>
</dbReference>
<accession>A0A507ESE5</accession>
<organism evidence="11 12">
    <name type="scientific">Chytriomyces confervae</name>
    <dbReference type="NCBI Taxonomy" id="246404"/>
    <lineage>
        <taxon>Eukaryota</taxon>
        <taxon>Fungi</taxon>
        <taxon>Fungi incertae sedis</taxon>
        <taxon>Chytridiomycota</taxon>
        <taxon>Chytridiomycota incertae sedis</taxon>
        <taxon>Chytridiomycetes</taxon>
        <taxon>Chytridiales</taxon>
        <taxon>Chytriomycetaceae</taxon>
        <taxon>Chytriomyces</taxon>
    </lineage>
</organism>
<evidence type="ECO:0000256" key="6">
    <source>
        <dbReference type="ARBA" id="ARBA00023136"/>
    </source>
</evidence>
<feature type="domain" description="Cyclic nucleotide-binding" evidence="10">
    <location>
        <begin position="167"/>
        <end position="265"/>
    </location>
</feature>
<evidence type="ECO:0000256" key="2">
    <source>
        <dbReference type="ARBA" id="ARBA00022448"/>
    </source>
</evidence>
<keyword evidence="12" id="KW-1185">Reference proteome</keyword>
<dbReference type="InterPro" id="IPR000595">
    <property type="entry name" value="cNMP-bd_dom"/>
</dbReference>
<dbReference type="GO" id="GO:0016020">
    <property type="term" value="C:membrane"/>
    <property type="evidence" value="ECO:0007669"/>
    <property type="project" value="UniProtKB-SubCell"/>
</dbReference>
<keyword evidence="7" id="KW-1071">Ligand-gated ion channel</keyword>
<feature type="coiled-coil region" evidence="9">
    <location>
        <begin position="29"/>
        <end position="56"/>
    </location>
</feature>
<evidence type="ECO:0000313" key="12">
    <source>
        <dbReference type="Proteomes" id="UP000320333"/>
    </source>
</evidence>
<dbReference type="PROSITE" id="PS00889">
    <property type="entry name" value="CNMP_BINDING_2"/>
    <property type="match status" value="2"/>
</dbReference>
<sequence>MQSEHRSITSSADSISNIMEYAQSVTIERDTQRQMIQVLQSNYNALKERTKQLLAMNTDMRAIISRYVSILEDIAKKPHLTREEAAFLQLFGIQVDPLKLRADKPVAVVSQPARQNYKKSNMEIATISPNHEDIGVLRRRVSSKVALNLHAVVEEDSNLAVLLTFPLFASFPQETLNLISDSAFELRRRKGQAIVRKGEEAAEIFFLKEGSVSVMINDEPVTQLHPIAVIGELGVLFQLKRTATVIANSDCLLLVVVKQRMQDIVSSSPSTMSLVSAFTEKRVEWWLREKYLSESGQFGAEFATNIARKHLKNVKNNYEFPLEIFALAPATCIDTLSMAMKPVVFNQGQNIITIGDDSRAIYFIFSGTVQVIGESNVIHGELSAGSFFGEVGVVLSMKRTASIRATDACHVFELESENLDRVLLGYPLVKEALEAAVQDRYALFQMKRSGASLRNSEGHIPDQFDLEIGLQSLAKLSIFQGIEECVLRKLAIKMVRRTWSMHEQIIACGELGTSIFFLAAGTAEVVTEFEETIEIVSGPSAYFGEVAVLQNVPRTATVRCLTVCSTYELRKGDFKEVMAGHPHLASQIKETCDERMRKYLERNANG</sequence>
<keyword evidence="9" id="KW-0175">Coiled coil</keyword>
<dbReference type="InterPro" id="IPR018490">
    <property type="entry name" value="cNMP-bd_dom_sf"/>
</dbReference>
<evidence type="ECO:0000256" key="7">
    <source>
        <dbReference type="ARBA" id="ARBA00023286"/>
    </source>
</evidence>
<keyword evidence="4" id="KW-1133">Transmembrane helix</keyword>
<dbReference type="PANTHER" id="PTHR45638:SF11">
    <property type="entry name" value="CYCLIC NUCLEOTIDE-GATED CATION CHANNEL SUBUNIT A"/>
    <property type="match status" value="1"/>
</dbReference>
<reference evidence="11 12" key="1">
    <citation type="journal article" date="2019" name="Sci. Rep.">
        <title>Comparative genomics of chytrid fungi reveal insights into the obligate biotrophic and pathogenic lifestyle of Synchytrium endobioticum.</title>
        <authorList>
            <person name="van de Vossenberg B.T.L.H."/>
            <person name="Warris S."/>
            <person name="Nguyen H.D.T."/>
            <person name="van Gent-Pelzer M.P.E."/>
            <person name="Joly D.L."/>
            <person name="van de Geest H.C."/>
            <person name="Bonants P.J.M."/>
            <person name="Smith D.S."/>
            <person name="Levesque C.A."/>
            <person name="van der Lee T.A.J."/>
        </authorList>
    </citation>
    <scope>NUCLEOTIDE SEQUENCE [LARGE SCALE GENOMIC DNA]</scope>
    <source>
        <strain evidence="11 12">CBS 675.73</strain>
    </source>
</reference>
<feature type="domain" description="Cyclic nucleotide-binding" evidence="10">
    <location>
        <begin position="324"/>
        <end position="440"/>
    </location>
</feature>
<dbReference type="AlphaFoldDB" id="A0A507ESE5"/>
<evidence type="ECO:0000313" key="11">
    <source>
        <dbReference type="EMBL" id="TPX66230.1"/>
    </source>
</evidence>
<dbReference type="OrthoDB" id="421226at2759"/>
<evidence type="ECO:0000256" key="9">
    <source>
        <dbReference type="SAM" id="Coils"/>
    </source>
</evidence>
<keyword evidence="6" id="KW-0472">Membrane</keyword>
<dbReference type="PROSITE" id="PS00888">
    <property type="entry name" value="CNMP_BINDING_1"/>
    <property type="match status" value="2"/>
</dbReference>
<dbReference type="STRING" id="246404.A0A507ESE5"/>
<keyword evidence="8" id="KW-0407">Ion channel</keyword>
<comment type="subcellular location">
    <subcellularLocation>
        <location evidence="1">Membrane</location>
        <topology evidence="1">Multi-pass membrane protein</topology>
    </subcellularLocation>
</comment>
<dbReference type="Proteomes" id="UP000320333">
    <property type="component" value="Unassembled WGS sequence"/>
</dbReference>
<evidence type="ECO:0000259" key="10">
    <source>
        <dbReference type="PROSITE" id="PS50042"/>
    </source>
</evidence>
<dbReference type="SMART" id="SM00100">
    <property type="entry name" value="cNMP"/>
    <property type="match status" value="3"/>
</dbReference>
<dbReference type="CDD" id="cd00038">
    <property type="entry name" value="CAP_ED"/>
    <property type="match status" value="3"/>
</dbReference>
<dbReference type="PROSITE" id="PS50042">
    <property type="entry name" value="CNMP_BINDING_3"/>
    <property type="match status" value="3"/>
</dbReference>
<dbReference type="SUPFAM" id="SSF51206">
    <property type="entry name" value="cAMP-binding domain-like"/>
    <property type="match status" value="3"/>
</dbReference>
<gene>
    <name evidence="11" type="ORF">CcCBS67573_g07890</name>
</gene>
<dbReference type="InterPro" id="IPR050866">
    <property type="entry name" value="CNG_cation_channel"/>
</dbReference>
<keyword evidence="2" id="KW-0813">Transport</keyword>
<protein>
    <recommendedName>
        <fullName evidence="10">Cyclic nucleotide-binding domain-containing protein</fullName>
    </recommendedName>
</protein>
<dbReference type="Gene3D" id="2.60.120.10">
    <property type="entry name" value="Jelly Rolls"/>
    <property type="match status" value="3"/>
</dbReference>
<keyword evidence="5" id="KW-0406">Ion transport</keyword>
<dbReference type="InterPro" id="IPR014710">
    <property type="entry name" value="RmlC-like_jellyroll"/>
</dbReference>
<dbReference type="Pfam" id="PF00027">
    <property type="entry name" value="cNMP_binding"/>
    <property type="match status" value="3"/>
</dbReference>
<feature type="domain" description="Cyclic nucleotide-binding" evidence="10">
    <location>
        <begin position="478"/>
        <end position="595"/>
    </location>
</feature>
<evidence type="ECO:0000256" key="5">
    <source>
        <dbReference type="ARBA" id="ARBA00023065"/>
    </source>
</evidence>
<evidence type="ECO:0000256" key="4">
    <source>
        <dbReference type="ARBA" id="ARBA00022989"/>
    </source>
</evidence>
<evidence type="ECO:0000256" key="3">
    <source>
        <dbReference type="ARBA" id="ARBA00022692"/>
    </source>
</evidence>
<dbReference type="GO" id="GO:0044877">
    <property type="term" value="F:protein-containing complex binding"/>
    <property type="evidence" value="ECO:0007669"/>
    <property type="project" value="TreeGrafter"/>
</dbReference>
<name>A0A507ESE5_9FUNG</name>